<sequence>MAPVGGMCPGRAQCKNNRDFSDLGRHLNATHVQKLVLTDEHTCKIANTPNLPVAPNRGGGGDDETEFITSFRSAASELPSRSPTPQPAAPQAPAPPEPQQVDIPHLQDMTENEADELYKAVAKAPAMLGILPFFMSRDWTAMSDHLAGLYLNNSSGGVRELVRLLCCPKIVLSPLRDRSQGADTLTQRMHKAEFCEIYSHWLKYSVIGNSLCDSVKAPT</sequence>
<feature type="region of interest" description="Disordered" evidence="1">
    <location>
        <begin position="46"/>
        <end position="65"/>
    </location>
</feature>
<proteinExistence type="predicted"/>
<evidence type="ECO:0000313" key="2">
    <source>
        <dbReference type="EMBL" id="KAE8237199.1"/>
    </source>
</evidence>
<gene>
    <name evidence="2" type="ORF">A4X13_0g8873</name>
</gene>
<keyword evidence="3" id="KW-1185">Reference proteome</keyword>
<feature type="region of interest" description="Disordered" evidence="1">
    <location>
        <begin position="74"/>
        <end position="99"/>
    </location>
</feature>
<protein>
    <submittedName>
        <fullName evidence="2">Uncharacterized protein</fullName>
    </submittedName>
</protein>
<organism evidence="2 3">
    <name type="scientific">Tilletia indica</name>
    <dbReference type="NCBI Taxonomy" id="43049"/>
    <lineage>
        <taxon>Eukaryota</taxon>
        <taxon>Fungi</taxon>
        <taxon>Dikarya</taxon>
        <taxon>Basidiomycota</taxon>
        <taxon>Ustilaginomycotina</taxon>
        <taxon>Exobasidiomycetes</taxon>
        <taxon>Tilletiales</taxon>
        <taxon>Tilletiaceae</taxon>
        <taxon>Tilletia</taxon>
    </lineage>
</organism>
<dbReference type="AlphaFoldDB" id="A0A8T8SCK6"/>
<dbReference type="EMBL" id="LWDF02001888">
    <property type="protein sequence ID" value="KAE8237199.1"/>
    <property type="molecule type" value="Genomic_DNA"/>
</dbReference>
<comment type="caution">
    <text evidence="2">The sequence shown here is derived from an EMBL/GenBank/DDBJ whole genome shotgun (WGS) entry which is preliminary data.</text>
</comment>
<reference evidence="2" key="2">
    <citation type="journal article" date="2019" name="IMA Fungus">
        <title>Genome sequencing and comparison of five Tilletia species to identify candidate genes for the detection of regulated species infecting wheat.</title>
        <authorList>
            <person name="Nguyen H.D.T."/>
            <person name="Sultana T."/>
            <person name="Kesanakurti P."/>
            <person name="Hambleton S."/>
        </authorList>
    </citation>
    <scope>NUCLEOTIDE SEQUENCE</scope>
    <source>
        <strain evidence="2">DAOMC 236416</strain>
    </source>
</reference>
<evidence type="ECO:0000256" key="1">
    <source>
        <dbReference type="SAM" id="MobiDB-lite"/>
    </source>
</evidence>
<evidence type="ECO:0000313" key="3">
    <source>
        <dbReference type="Proteomes" id="UP000077521"/>
    </source>
</evidence>
<accession>A0A8T8SCK6</accession>
<feature type="compositionally biased region" description="Pro residues" evidence="1">
    <location>
        <begin position="82"/>
        <end position="98"/>
    </location>
</feature>
<dbReference type="Proteomes" id="UP000077521">
    <property type="component" value="Unassembled WGS sequence"/>
</dbReference>
<reference evidence="2" key="1">
    <citation type="submission" date="2016-04" db="EMBL/GenBank/DDBJ databases">
        <authorList>
            <person name="Nguyen H.D."/>
            <person name="Samba Siva P."/>
            <person name="Cullis J."/>
            <person name="Levesque C.A."/>
            <person name="Hambleton S."/>
        </authorList>
    </citation>
    <scope>NUCLEOTIDE SEQUENCE</scope>
    <source>
        <strain evidence="2">DAOMC 236416</strain>
    </source>
</reference>
<name>A0A8T8SCK6_9BASI</name>